<dbReference type="EMBL" id="JACEIK010000521">
    <property type="protein sequence ID" value="MCD7458448.1"/>
    <property type="molecule type" value="Genomic_DNA"/>
</dbReference>
<feature type="non-terminal residue" evidence="1">
    <location>
        <position position="1"/>
    </location>
</feature>
<organism evidence="1 2">
    <name type="scientific">Datura stramonium</name>
    <name type="common">Jimsonweed</name>
    <name type="synonym">Common thornapple</name>
    <dbReference type="NCBI Taxonomy" id="4076"/>
    <lineage>
        <taxon>Eukaryota</taxon>
        <taxon>Viridiplantae</taxon>
        <taxon>Streptophyta</taxon>
        <taxon>Embryophyta</taxon>
        <taxon>Tracheophyta</taxon>
        <taxon>Spermatophyta</taxon>
        <taxon>Magnoliopsida</taxon>
        <taxon>eudicotyledons</taxon>
        <taxon>Gunneridae</taxon>
        <taxon>Pentapetalae</taxon>
        <taxon>asterids</taxon>
        <taxon>lamiids</taxon>
        <taxon>Solanales</taxon>
        <taxon>Solanaceae</taxon>
        <taxon>Solanoideae</taxon>
        <taxon>Datureae</taxon>
        <taxon>Datura</taxon>
    </lineage>
</organism>
<keyword evidence="2" id="KW-1185">Reference proteome</keyword>
<proteinExistence type="predicted"/>
<gene>
    <name evidence="1" type="ORF">HAX54_038286</name>
</gene>
<feature type="non-terminal residue" evidence="1">
    <location>
        <position position="63"/>
    </location>
</feature>
<sequence length="63" mass="7283">WLVPISVGVSFRGRKRGYSIVFLIGRFISNFGWRNFILSCSPIRRISRRLATTLRPQRPESGC</sequence>
<evidence type="ECO:0000313" key="1">
    <source>
        <dbReference type="EMBL" id="MCD7458448.1"/>
    </source>
</evidence>
<evidence type="ECO:0000313" key="2">
    <source>
        <dbReference type="Proteomes" id="UP000823775"/>
    </source>
</evidence>
<name>A0ABS8SHZ2_DATST</name>
<comment type="caution">
    <text evidence="1">The sequence shown here is derived from an EMBL/GenBank/DDBJ whole genome shotgun (WGS) entry which is preliminary data.</text>
</comment>
<protein>
    <submittedName>
        <fullName evidence="1">Uncharacterized protein</fullName>
    </submittedName>
</protein>
<accession>A0ABS8SHZ2</accession>
<dbReference type="Proteomes" id="UP000823775">
    <property type="component" value="Unassembled WGS sequence"/>
</dbReference>
<reference evidence="1 2" key="1">
    <citation type="journal article" date="2021" name="BMC Genomics">
        <title>Datura genome reveals duplications of psychoactive alkaloid biosynthetic genes and high mutation rate following tissue culture.</title>
        <authorList>
            <person name="Rajewski A."/>
            <person name="Carter-House D."/>
            <person name="Stajich J."/>
            <person name="Litt A."/>
        </authorList>
    </citation>
    <scope>NUCLEOTIDE SEQUENCE [LARGE SCALE GENOMIC DNA]</scope>
    <source>
        <strain evidence="1">AR-01</strain>
    </source>
</reference>